<dbReference type="Proteomes" id="UP000016462">
    <property type="component" value="Unassembled WGS sequence"/>
</dbReference>
<proteinExistence type="predicted"/>
<comment type="caution">
    <text evidence="1">The sequence shown here is derived from an EMBL/GenBank/DDBJ whole genome shotgun (WGS) entry which is preliminary data.</text>
</comment>
<keyword evidence="2" id="KW-1185">Reference proteome</keyword>
<evidence type="ECO:0000313" key="2">
    <source>
        <dbReference type="Proteomes" id="UP000016462"/>
    </source>
</evidence>
<dbReference type="RefSeq" id="WP_021011765.1">
    <property type="nucleotide sequence ID" value="NZ_ASHR01000043.1"/>
</dbReference>
<accession>U1L7X3</accession>
<evidence type="ECO:0008006" key="3">
    <source>
        <dbReference type="Google" id="ProtNLM"/>
    </source>
</evidence>
<dbReference type="OrthoDB" id="5116362at2"/>
<evidence type="ECO:0000313" key="1">
    <source>
        <dbReference type="EMBL" id="ERG63008.1"/>
    </source>
</evidence>
<gene>
    <name evidence="1" type="ORF">L332_00840</name>
</gene>
<dbReference type="AlphaFoldDB" id="U1L7X3"/>
<organism evidence="1 2">
    <name type="scientific">Agrococcus pavilionensis RW1</name>
    <dbReference type="NCBI Taxonomy" id="1330458"/>
    <lineage>
        <taxon>Bacteria</taxon>
        <taxon>Bacillati</taxon>
        <taxon>Actinomycetota</taxon>
        <taxon>Actinomycetes</taxon>
        <taxon>Micrococcales</taxon>
        <taxon>Microbacteriaceae</taxon>
        <taxon>Agrococcus</taxon>
    </lineage>
</organism>
<sequence length="136" mass="14483">MDELTTERLLELGDLPILDDDALLDRATTLIERGAVRRMWLLLLDEERRQLPLLPQIEGTPVSPDAGTAATLAALLTGVAEVAAHVAVVLERPGSARATPDDLAWADALVRAAGRTPGVQLLGVLLAHGRGVDALW</sequence>
<protein>
    <recommendedName>
        <fullName evidence="3">RadC-like JAB domain-containing protein</fullName>
    </recommendedName>
</protein>
<dbReference type="EMBL" id="ASHR01000043">
    <property type="protein sequence ID" value="ERG63008.1"/>
    <property type="molecule type" value="Genomic_DNA"/>
</dbReference>
<reference evidence="1 2" key="1">
    <citation type="journal article" date="2013" name="Genome Announc.">
        <title>First draft genome sequence from a member of the genus agrococcus, isolated from modern microbialites.</title>
        <authorList>
            <person name="White R.A.III."/>
            <person name="Grassa C.J."/>
            <person name="Suttle C.A."/>
        </authorList>
    </citation>
    <scope>NUCLEOTIDE SEQUENCE [LARGE SCALE GENOMIC DNA]</scope>
    <source>
        <strain evidence="1 2">RW1</strain>
    </source>
</reference>
<name>U1L7X3_9MICO</name>